<keyword evidence="3" id="KW-1185">Reference proteome</keyword>
<protein>
    <submittedName>
        <fullName evidence="2">Uncharacterized protein</fullName>
    </submittedName>
</protein>
<evidence type="ECO:0000256" key="1">
    <source>
        <dbReference type="SAM" id="MobiDB-lite"/>
    </source>
</evidence>
<evidence type="ECO:0000313" key="2">
    <source>
        <dbReference type="EMBL" id="EFQ93354.1"/>
    </source>
</evidence>
<dbReference type="Proteomes" id="UP000001067">
    <property type="component" value="Unassembled WGS sequence"/>
</dbReference>
<dbReference type="OrthoDB" id="10641833at2759"/>
<dbReference type="AlphaFoldDB" id="E3RLP9"/>
<feature type="compositionally biased region" description="Polar residues" evidence="1">
    <location>
        <begin position="127"/>
        <end position="139"/>
    </location>
</feature>
<proteinExistence type="predicted"/>
<gene>
    <name evidence="2" type="ORF">PTT_09311</name>
</gene>
<feature type="compositionally biased region" description="Polar residues" evidence="1">
    <location>
        <begin position="146"/>
        <end position="161"/>
    </location>
</feature>
<dbReference type="KEGG" id="pte:PTT_09311"/>
<feature type="compositionally biased region" description="Polar residues" evidence="1">
    <location>
        <begin position="41"/>
        <end position="71"/>
    </location>
</feature>
<reference evidence="2 3" key="1">
    <citation type="journal article" date="2010" name="Genome Biol.">
        <title>A first genome assembly of the barley fungal pathogen Pyrenophora teres f. teres.</title>
        <authorList>
            <person name="Ellwood S.R."/>
            <person name="Liu Z."/>
            <person name="Syme R.A."/>
            <person name="Lai Z."/>
            <person name="Hane J.K."/>
            <person name="Keiper F."/>
            <person name="Moffat C.S."/>
            <person name="Oliver R.P."/>
            <person name="Friesen T.L."/>
        </authorList>
    </citation>
    <scope>NUCLEOTIDE SEQUENCE [LARGE SCALE GENOMIC DNA]</scope>
    <source>
        <strain evidence="2 3">0-1</strain>
    </source>
</reference>
<dbReference type="HOGENOM" id="CLU_924838_0_0_1"/>
<feature type="compositionally biased region" description="Basic and acidic residues" evidence="1">
    <location>
        <begin position="28"/>
        <end position="40"/>
    </location>
</feature>
<feature type="region of interest" description="Disordered" evidence="1">
    <location>
        <begin position="122"/>
        <end position="301"/>
    </location>
</feature>
<sequence length="301" mass="32326">MASPPQERGRTVESTGRGSVRRGTPLRTKTEVAPVEKGESSRTGASTNSASPVKTEDSSNLTRPARTGVSSWLDTVYETDESADCSIPRYPTFTGKGKQPATVEEAAAQEYYGGGNGPVNAHGGTIFQDSANSNTSLENTDVPVETSGSSTCVPSVKSTLSAEDEAAANEPKRIDLLDLSWRDRVEGPEPEPGKEAEPEPVEEAEPGPKKKPEQEIEEESEPQPKIEPEYEPEDPAAVMQRLQLDKDLPPLPMSPTSPTSPTLPTSSTSSAKRPSIIRKISRSLKSGVRKVSGRKDKKEKD</sequence>
<feature type="compositionally biased region" description="Low complexity" evidence="1">
    <location>
        <begin position="256"/>
        <end position="274"/>
    </location>
</feature>
<feature type="region of interest" description="Disordered" evidence="1">
    <location>
        <begin position="1"/>
        <end position="71"/>
    </location>
</feature>
<dbReference type="EMBL" id="GL533892">
    <property type="protein sequence ID" value="EFQ93354.1"/>
    <property type="molecule type" value="Genomic_DNA"/>
</dbReference>
<feature type="compositionally biased region" description="Basic residues" evidence="1">
    <location>
        <begin position="275"/>
        <end position="292"/>
    </location>
</feature>
<name>E3RLP9_PYRTT</name>
<evidence type="ECO:0000313" key="3">
    <source>
        <dbReference type="Proteomes" id="UP000001067"/>
    </source>
</evidence>
<organism evidence="3">
    <name type="scientific">Pyrenophora teres f. teres (strain 0-1)</name>
    <name type="common">Barley net blotch fungus</name>
    <name type="synonym">Drechslera teres f. teres</name>
    <dbReference type="NCBI Taxonomy" id="861557"/>
    <lineage>
        <taxon>Eukaryota</taxon>
        <taxon>Fungi</taxon>
        <taxon>Dikarya</taxon>
        <taxon>Ascomycota</taxon>
        <taxon>Pezizomycotina</taxon>
        <taxon>Dothideomycetes</taxon>
        <taxon>Pleosporomycetidae</taxon>
        <taxon>Pleosporales</taxon>
        <taxon>Pleosporineae</taxon>
        <taxon>Pleosporaceae</taxon>
        <taxon>Pyrenophora</taxon>
    </lineage>
</organism>
<accession>E3RLP9</accession>
<feature type="compositionally biased region" description="Basic and acidic residues" evidence="1">
    <location>
        <begin position="170"/>
        <end position="197"/>
    </location>
</feature>